<dbReference type="AlphaFoldDB" id="A0A0F9GEC0"/>
<evidence type="ECO:0000259" key="2">
    <source>
        <dbReference type="Pfam" id="PF11845"/>
    </source>
</evidence>
<feature type="transmembrane region" description="Helical" evidence="1">
    <location>
        <begin position="252"/>
        <end position="274"/>
    </location>
</feature>
<organism evidence="3">
    <name type="scientific">marine sediment metagenome</name>
    <dbReference type="NCBI Taxonomy" id="412755"/>
    <lineage>
        <taxon>unclassified sequences</taxon>
        <taxon>metagenomes</taxon>
        <taxon>ecological metagenomes</taxon>
    </lineage>
</organism>
<keyword evidence="1" id="KW-1133">Transmembrane helix</keyword>
<name>A0A0F9GEC0_9ZZZZ</name>
<keyword evidence="1" id="KW-0472">Membrane</keyword>
<proteinExistence type="predicted"/>
<dbReference type="EMBL" id="LAZR01018228">
    <property type="protein sequence ID" value="KKL97184.1"/>
    <property type="molecule type" value="Genomic_DNA"/>
</dbReference>
<evidence type="ECO:0000256" key="1">
    <source>
        <dbReference type="SAM" id="Phobius"/>
    </source>
</evidence>
<feature type="non-terminal residue" evidence="3">
    <location>
        <position position="1"/>
    </location>
</feature>
<evidence type="ECO:0000313" key="3">
    <source>
        <dbReference type="EMBL" id="KKL97184.1"/>
    </source>
</evidence>
<reference evidence="3" key="1">
    <citation type="journal article" date="2015" name="Nature">
        <title>Complex archaea that bridge the gap between prokaryotes and eukaryotes.</title>
        <authorList>
            <person name="Spang A."/>
            <person name="Saw J.H."/>
            <person name="Jorgensen S.L."/>
            <person name="Zaremba-Niedzwiedzka K."/>
            <person name="Martijn J."/>
            <person name="Lind A.E."/>
            <person name="van Eijk R."/>
            <person name="Schleper C."/>
            <person name="Guy L."/>
            <person name="Ettema T.J."/>
        </authorList>
    </citation>
    <scope>NUCLEOTIDE SEQUENCE</scope>
</reference>
<comment type="caution">
    <text evidence="3">The sequence shown here is derived from an EMBL/GenBank/DDBJ whole genome shotgun (WGS) entry which is preliminary data.</text>
</comment>
<sequence>IKGSIPLPTTFLKEVSDVIKQKGIYSYDFLSKWNINKEKGLVTDFEKEAFYYLYNKKGKVFSRFLVHNGLYTLRYATPDIAFAETCINCHNVHEDSPKSDFKPGDMMGILVVNIPIGTLSAKTEALLARLEDDEFGTDSFLKTKKAFDTTLDALINGGKAPLDLEMTKFTTLPPTRDSKIKSKLNEVRQLWDTVQEYMRTLTVVKPYSAEYIAAYDDAYISANAAMMAMNEAVNMYPMYTRNSEEKTKMATLLWFQGGSVGVVLLIIILGWLFFKETAARPVQSSDEFTFATEGTSEQTSSKTPKKRHNAYTFNKEASLASLRKLMKTSRH</sequence>
<gene>
    <name evidence="3" type="ORF">LCGC14_1837050</name>
</gene>
<dbReference type="Pfam" id="PF11845">
    <property type="entry name" value="Tll0287-like"/>
    <property type="match status" value="1"/>
</dbReference>
<feature type="domain" description="Tll0287-like" evidence="2">
    <location>
        <begin position="7"/>
        <end position="115"/>
    </location>
</feature>
<accession>A0A0F9GEC0</accession>
<dbReference type="InterPro" id="IPR021796">
    <property type="entry name" value="Tll0287-like_dom"/>
</dbReference>
<protein>
    <recommendedName>
        <fullName evidence="2">Tll0287-like domain-containing protein</fullName>
    </recommendedName>
</protein>
<keyword evidence="1" id="KW-0812">Transmembrane</keyword>